<evidence type="ECO:0000313" key="2">
    <source>
        <dbReference type="Proteomes" id="UP000807025"/>
    </source>
</evidence>
<sequence>MQADCYPLQQRKIPCPDSPIATIEFLVQTLTWTVEIYTYGTDARPDQPQFEANGGSVVVVIQAWSICVSSQRPYVVAAQKQLPPSGSGVKNGDRWNYTAAYQEAMGVFNNGGNGALSFDAKYTEDFSRKDPLTGVTLRSGVEFIYPATTLRVSLSSVLTPWMPPRQSSPLKQIQLRS</sequence>
<proteinExistence type="predicted"/>
<organism evidence="1 2">
    <name type="scientific">Pleurotus eryngii</name>
    <name type="common">Boletus of the steppes</name>
    <dbReference type="NCBI Taxonomy" id="5323"/>
    <lineage>
        <taxon>Eukaryota</taxon>
        <taxon>Fungi</taxon>
        <taxon>Dikarya</taxon>
        <taxon>Basidiomycota</taxon>
        <taxon>Agaricomycotina</taxon>
        <taxon>Agaricomycetes</taxon>
        <taxon>Agaricomycetidae</taxon>
        <taxon>Agaricales</taxon>
        <taxon>Pleurotineae</taxon>
        <taxon>Pleurotaceae</taxon>
        <taxon>Pleurotus</taxon>
    </lineage>
</organism>
<dbReference type="EMBL" id="MU154614">
    <property type="protein sequence ID" value="KAF9491660.1"/>
    <property type="molecule type" value="Genomic_DNA"/>
</dbReference>
<name>A0A9P5ZQA9_PLEER</name>
<evidence type="ECO:0000313" key="1">
    <source>
        <dbReference type="EMBL" id="KAF9491660.1"/>
    </source>
</evidence>
<gene>
    <name evidence="1" type="ORF">BDN71DRAFT_1510137</name>
</gene>
<comment type="caution">
    <text evidence="1">The sequence shown here is derived from an EMBL/GenBank/DDBJ whole genome shotgun (WGS) entry which is preliminary data.</text>
</comment>
<keyword evidence="2" id="KW-1185">Reference proteome</keyword>
<dbReference type="AlphaFoldDB" id="A0A9P5ZQA9"/>
<dbReference type="Proteomes" id="UP000807025">
    <property type="component" value="Unassembled WGS sequence"/>
</dbReference>
<dbReference type="OrthoDB" id="3003360at2759"/>
<accession>A0A9P5ZQA9</accession>
<protein>
    <submittedName>
        <fullName evidence="1">Uncharacterized protein</fullName>
    </submittedName>
</protein>
<reference evidence="1" key="1">
    <citation type="submission" date="2020-11" db="EMBL/GenBank/DDBJ databases">
        <authorList>
            <consortium name="DOE Joint Genome Institute"/>
            <person name="Ahrendt S."/>
            <person name="Riley R."/>
            <person name="Andreopoulos W."/>
            <person name="Labutti K."/>
            <person name="Pangilinan J."/>
            <person name="Ruiz-Duenas F.J."/>
            <person name="Barrasa J.M."/>
            <person name="Sanchez-Garcia M."/>
            <person name="Camarero S."/>
            <person name="Miyauchi S."/>
            <person name="Serrano A."/>
            <person name="Linde D."/>
            <person name="Babiker R."/>
            <person name="Drula E."/>
            <person name="Ayuso-Fernandez I."/>
            <person name="Pacheco R."/>
            <person name="Padilla G."/>
            <person name="Ferreira P."/>
            <person name="Barriuso J."/>
            <person name="Kellner H."/>
            <person name="Castanera R."/>
            <person name="Alfaro M."/>
            <person name="Ramirez L."/>
            <person name="Pisabarro A.G."/>
            <person name="Kuo A."/>
            <person name="Tritt A."/>
            <person name="Lipzen A."/>
            <person name="He G."/>
            <person name="Yan M."/>
            <person name="Ng V."/>
            <person name="Cullen D."/>
            <person name="Martin F."/>
            <person name="Rosso M.-N."/>
            <person name="Henrissat B."/>
            <person name="Hibbett D."/>
            <person name="Martinez A.T."/>
            <person name="Grigoriev I.V."/>
        </authorList>
    </citation>
    <scope>NUCLEOTIDE SEQUENCE</scope>
    <source>
        <strain evidence="1">ATCC 90797</strain>
    </source>
</reference>